<evidence type="ECO:0000256" key="2">
    <source>
        <dbReference type="ARBA" id="ARBA00022448"/>
    </source>
</evidence>
<comment type="caution">
    <text evidence="13">The sequence shown here is derived from an EMBL/GenBank/DDBJ whole genome shotgun (WGS) entry which is preliminary data.</text>
</comment>
<dbReference type="Pfam" id="PF07715">
    <property type="entry name" value="Plug"/>
    <property type="match status" value="1"/>
</dbReference>
<evidence type="ECO:0000256" key="6">
    <source>
        <dbReference type="ARBA" id="ARBA00023136"/>
    </source>
</evidence>
<evidence type="ECO:0000256" key="1">
    <source>
        <dbReference type="ARBA" id="ARBA00004571"/>
    </source>
</evidence>
<dbReference type="AlphaFoldDB" id="A0A507ZN20"/>
<proteinExistence type="inferred from homology"/>
<dbReference type="InterPro" id="IPR039426">
    <property type="entry name" value="TonB-dep_rcpt-like"/>
</dbReference>
<dbReference type="InterPro" id="IPR012910">
    <property type="entry name" value="Plug_dom"/>
</dbReference>
<keyword evidence="5 9" id="KW-0798">TonB box</keyword>
<accession>A0A507ZN20</accession>
<dbReference type="InterPro" id="IPR037066">
    <property type="entry name" value="Plug_dom_sf"/>
</dbReference>
<evidence type="ECO:0000313" key="13">
    <source>
        <dbReference type="EMBL" id="TQD38679.1"/>
    </source>
</evidence>
<keyword evidence="14" id="KW-1185">Reference proteome</keyword>
<feature type="domain" description="TonB-dependent receptor plug" evidence="12">
    <location>
        <begin position="48"/>
        <end position="152"/>
    </location>
</feature>
<dbReference type="PROSITE" id="PS52016">
    <property type="entry name" value="TONB_DEPENDENT_REC_3"/>
    <property type="match status" value="1"/>
</dbReference>
<evidence type="ECO:0000256" key="10">
    <source>
        <dbReference type="SAM" id="SignalP"/>
    </source>
</evidence>
<feature type="domain" description="TonB-dependent receptor-like beta-barrel" evidence="11">
    <location>
        <begin position="242"/>
        <end position="650"/>
    </location>
</feature>
<dbReference type="EMBL" id="VIAR01000007">
    <property type="protein sequence ID" value="TQD38679.1"/>
    <property type="molecule type" value="Genomic_DNA"/>
</dbReference>
<dbReference type="InterPro" id="IPR000531">
    <property type="entry name" value="Beta-barrel_TonB"/>
</dbReference>
<dbReference type="GO" id="GO:0009279">
    <property type="term" value="C:cell outer membrane"/>
    <property type="evidence" value="ECO:0007669"/>
    <property type="project" value="UniProtKB-SubCell"/>
</dbReference>
<dbReference type="RefSeq" id="WP_141421874.1">
    <property type="nucleotide sequence ID" value="NZ_VIAR01000007.1"/>
</dbReference>
<dbReference type="Proteomes" id="UP000317169">
    <property type="component" value="Unassembled WGS sequence"/>
</dbReference>
<keyword evidence="10" id="KW-0732">Signal</keyword>
<evidence type="ECO:0000256" key="4">
    <source>
        <dbReference type="ARBA" id="ARBA00022692"/>
    </source>
</evidence>
<keyword evidence="4 8" id="KW-0812">Transmembrane</keyword>
<evidence type="ECO:0000256" key="3">
    <source>
        <dbReference type="ARBA" id="ARBA00022452"/>
    </source>
</evidence>
<dbReference type="SUPFAM" id="SSF56935">
    <property type="entry name" value="Porins"/>
    <property type="match status" value="1"/>
</dbReference>
<dbReference type="PANTHER" id="PTHR30069">
    <property type="entry name" value="TONB-DEPENDENT OUTER MEMBRANE RECEPTOR"/>
    <property type="match status" value="1"/>
</dbReference>
<organism evidence="13 14">
    <name type="scientific">Haloflavibacter putidus</name>
    <dbReference type="NCBI Taxonomy" id="2576776"/>
    <lineage>
        <taxon>Bacteria</taxon>
        <taxon>Pseudomonadati</taxon>
        <taxon>Bacteroidota</taxon>
        <taxon>Flavobacteriia</taxon>
        <taxon>Flavobacteriales</taxon>
        <taxon>Flavobacteriaceae</taxon>
        <taxon>Haloflavibacter</taxon>
    </lineage>
</organism>
<dbReference type="GO" id="GO:0015344">
    <property type="term" value="F:siderophore uptake transmembrane transporter activity"/>
    <property type="evidence" value="ECO:0007669"/>
    <property type="project" value="TreeGrafter"/>
</dbReference>
<evidence type="ECO:0000259" key="12">
    <source>
        <dbReference type="Pfam" id="PF07715"/>
    </source>
</evidence>
<dbReference type="PANTHER" id="PTHR30069:SF28">
    <property type="entry name" value="TONB-DEPENDENT RECEPTOR YNCD-RELATED"/>
    <property type="match status" value="1"/>
</dbReference>
<evidence type="ECO:0000256" key="8">
    <source>
        <dbReference type="PROSITE-ProRule" id="PRU01360"/>
    </source>
</evidence>
<dbReference type="Gene3D" id="2.170.130.10">
    <property type="entry name" value="TonB-dependent receptor, plug domain"/>
    <property type="match status" value="1"/>
</dbReference>
<name>A0A507ZN20_9FLAO</name>
<evidence type="ECO:0000256" key="7">
    <source>
        <dbReference type="ARBA" id="ARBA00023237"/>
    </source>
</evidence>
<keyword evidence="3 8" id="KW-1134">Transmembrane beta strand</keyword>
<keyword evidence="13" id="KW-0675">Receptor</keyword>
<keyword evidence="2 8" id="KW-0813">Transport</keyword>
<evidence type="ECO:0000256" key="9">
    <source>
        <dbReference type="RuleBase" id="RU003357"/>
    </source>
</evidence>
<dbReference type="Pfam" id="PF00593">
    <property type="entry name" value="TonB_dep_Rec_b-barrel"/>
    <property type="match status" value="1"/>
</dbReference>
<comment type="subcellular location">
    <subcellularLocation>
        <location evidence="1 8">Cell outer membrane</location>
        <topology evidence="1 8">Multi-pass membrane protein</topology>
    </subcellularLocation>
</comment>
<feature type="chain" id="PRO_5021380441" evidence="10">
    <location>
        <begin position="22"/>
        <end position="692"/>
    </location>
</feature>
<protein>
    <submittedName>
        <fullName evidence="13">TonB-dependent receptor</fullName>
    </submittedName>
</protein>
<evidence type="ECO:0000313" key="14">
    <source>
        <dbReference type="Proteomes" id="UP000317169"/>
    </source>
</evidence>
<dbReference type="Gene3D" id="2.40.170.20">
    <property type="entry name" value="TonB-dependent receptor, beta-barrel domain"/>
    <property type="match status" value="1"/>
</dbReference>
<dbReference type="GO" id="GO:0044718">
    <property type="term" value="P:siderophore transmembrane transport"/>
    <property type="evidence" value="ECO:0007669"/>
    <property type="project" value="TreeGrafter"/>
</dbReference>
<keyword evidence="7 8" id="KW-0998">Cell outer membrane</keyword>
<keyword evidence="6 8" id="KW-0472">Membrane</keyword>
<evidence type="ECO:0000256" key="5">
    <source>
        <dbReference type="ARBA" id="ARBA00023077"/>
    </source>
</evidence>
<dbReference type="OrthoDB" id="9782587at2"/>
<gene>
    <name evidence="13" type="ORF">FKR84_08510</name>
</gene>
<feature type="signal peptide" evidence="10">
    <location>
        <begin position="1"/>
        <end position="21"/>
    </location>
</feature>
<dbReference type="CDD" id="cd01347">
    <property type="entry name" value="ligand_gated_channel"/>
    <property type="match status" value="1"/>
</dbReference>
<evidence type="ECO:0000259" key="11">
    <source>
        <dbReference type="Pfam" id="PF00593"/>
    </source>
</evidence>
<reference evidence="13 14" key="1">
    <citation type="submission" date="2019-06" db="EMBL/GenBank/DDBJ databases">
        <title>Flavibacter putida gen. nov., sp. nov., a novel marine bacterium of the family Flavobacteriaceae isolated from coastal seawater.</title>
        <authorList>
            <person name="Feng X."/>
        </authorList>
    </citation>
    <scope>NUCLEOTIDE SEQUENCE [LARGE SCALE GENOMIC DNA]</scope>
    <source>
        <strain evidence="13 14">PLHSN227</strain>
    </source>
</reference>
<dbReference type="InterPro" id="IPR036942">
    <property type="entry name" value="Beta-barrel_TonB_sf"/>
</dbReference>
<sequence>MLNKFLAALSLCVLITAKFHAQERDKVADSTVLETILLKSSALENTALQTPAAVNVIEETSLKSGNTQLLTEKFNTYPGIFVQTGALNTSKISIRGIGSRAQYGTNRIKVYFNEIPITTADGQSVLNDFDLNAIQKVEIVKGPNASLYGAGLGGLVQLQSKIPTANFTEVKTAIGSFGMRKNIVQAGFTEENKNGIIAYTNLDNDGFRENSEYNRSSFFANLNVLTKNKNKLSFVGNFTHLKAFIPSSLSRAALEENPKQAAYTWKKAKGYEAYDRFLMGVSYTHHFSEKIKNTSSIFTNWRDAYEPRPFDILKEKRWGLGARTRFNYKDSFARLPTKISLGAEALYEDYDQENFENLYEDFPDVGSVRGGLINNLNQERAYWNLFGQAEIRLSEKWKLSAGLNFNSTQYQLSDFYNQDENNQNGSYAFKNIWSPRVAAAYFITPQKTLYTNISKGFSVPTFSESLTPEGKINTSLKPEIGWNYEIGFKGTWFSKLYTEINLYSIQVSNLLVAQRVAEDRYVGVNAGKTEHTGLEWIFSYTWNFGENLKLKPIFTGNFNHYRFAEFVNKDQNYDGNKLTGVPKLKWNLGASLSWKKLRLHANYLAVSKIPVNDANSVYTNAYEVLDLKANYLLPIFQNFEMQLSAGIDNLLDTNYSSSFVSNAVGFGNSEPRYFYPGMPRNFYAGINLKYLW</sequence>
<comment type="similarity">
    <text evidence="8 9">Belongs to the TonB-dependent receptor family.</text>
</comment>